<name>A0A9P1DZR0_CUSEU</name>
<dbReference type="Proteomes" id="UP001152484">
    <property type="component" value="Unassembled WGS sequence"/>
</dbReference>
<sequence>MFEIAITTEFKIKQLQKSKTKLNKINLWSNRICTSCAILHGRSSGGVRVINPSSSFSKKFSCHLIWSAPKKPPPQALNFVDPGPSTFYIGIVVCCRLLLQSLLIHL</sequence>
<protein>
    <submittedName>
        <fullName evidence="1">Uncharacterized protein</fullName>
    </submittedName>
</protein>
<comment type="caution">
    <text evidence="1">The sequence shown here is derived from an EMBL/GenBank/DDBJ whole genome shotgun (WGS) entry which is preliminary data.</text>
</comment>
<keyword evidence="2" id="KW-1185">Reference proteome</keyword>
<accession>A0A9P1DZR0</accession>
<organism evidence="1 2">
    <name type="scientific">Cuscuta europaea</name>
    <name type="common">European dodder</name>
    <dbReference type="NCBI Taxonomy" id="41803"/>
    <lineage>
        <taxon>Eukaryota</taxon>
        <taxon>Viridiplantae</taxon>
        <taxon>Streptophyta</taxon>
        <taxon>Embryophyta</taxon>
        <taxon>Tracheophyta</taxon>
        <taxon>Spermatophyta</taxon>
        <taxon>Magnoliopsida</taxon>
        <taxon>eudicotyledons</taxon>
        <taxon>Gunneridae</taxon>
        <taxon>Pentapetalae</taxon>
        <taxon>asterids</taxon>
        <taxon>lamiids</taxon>
        <taxon>Solanales</taxon>
        <taxon>Convolvulaceae</taxon>
        <taxon>Cuscuteae</taxon>
        <taxon>Cuscuta</taxon>
        <taxon>Cuscuta subgen. Cuscuta</taxon>
    </lineage>
</organism>
<reference evidence="1" key="1">
    <citation type="submission" date="2022-07" db="EMBL/GenBank/DDBJ databases">
        <authorList>
            <person name="Macas J."/>
            <person name="Novak P."/>
            <person name="Neumann P."/>
        </authorList>
    </citation>
    <scope>NUCLEOTIDE SEQUENCE</scope>
</reference>
<dbReference type="EMBL" id="CAMAPE010000005">
    <property type="protein sequence ID" value="CAH9068084.1"/>
    <property type="molecule type" value="Genomic_DNA"/>
</dbReference>
<evidence type="ECO:0000313" key="2">
    <source>
        <dbReference type="Proteomes" id="UP001152484"/>
    </source>
</evidence>
<evidence type="ECO:0000313" key="1">
    <source>
        <dbReference type="EMBL" id="CAH9068084.1"/>
    </source>
</evidence>
<dbReference type="AlphaFoldDB" id="A0A9P1DZR0"/>
<proteinExistence type="predicted"/>
<gene>
    <name evidence="1" type="ORF">CEURO_LOCUS2717</name>
</gene>